<feature type="transmembrane region" description="Helical" evidence="5">
    <location>
        <begin position="359"/>
        <end position="379"/>
    </location>
</feature>
<feature type="transmembrane region" description="Helical" evidence="5">
    <location>
        <begin position="196"/>
        <end position="215"/>
    </location>
</feature>
<evidence type="ECO:0000256" key="5">
    <source>
        <dbReference type="SAM" id="Phobius"/>
    </source>
</evidence>
<dbReference type="RefSeq" id="WP_264729810.1">
    <property type="nucleotide sequence ID" value="NZ_JAPDNR010000001.1"/>
</dbReference>
<feature type="transmembrane region" description="Helical" evidence="5">
    <location>
        <begin position="434"/>
        <end position="453"/>
    </location>
</feature>
<keyword evidence="4 5" id="KW-0472">Membrane</keyword>
<sequence length="464" mass="50224">MYRKKIILFILLIAAVLSPLDFYIVNLALTAIQQDLHAEPASLQMIVSFYTAAYAVFQITGGRLGDLMGRKRMFLCGLFGFITASLICGCAPDTTVLIAGRVLQGIAGAIMAPQVLAIIQVVYTPEEKIRVMGYYSFTFGLAAVLGQLLGGLLIAMNIAGLGWKVIFLINVPIGIVALIAGLKYLPEHKSEQQGPIDWLGICLLSACLLLVIYPLTCGFDLYWPLRIKVMLGMSIPVLLLFFWYENRLMQRGRTPLIDMRILRYPQLAGGIGTAFLFYTSGIFYLALGLFLQNGLHWQAMQAGLAIIPFGLGFLICSLAAASITRYIGDRILLLGISLYAAGFTLMIAALWQPAGQSGILFYVGLWVAGMGMGFTLSSIVRISLNGIPQAFIGLGSGLINFALQIGSALGVALIGQVFFDVAAGNNYAIAFRETLMVVVVLLLLALVPGYRLVRKQAAVKKGQA</sequence>
<evidence type="ECO:0000256" key="1">
    <source>
        <dbReference type="ARBA" id="ARBA00004141"/>
    </source>
</evidence>
<dbReference type="PANTHER" id="PTHR42718">
    <property type="entry name" value="MAJOR FACILITATOR SUPERFAMILY MULTIDRUG TRANSPORTER MFSC"/>
    <property type="match status" value="1"/>
</dbReference>
<feature type="transmembrane region" description="Helical" evidence="5">
    <location>
        <begin position="302"/>
        <end position="324"/>
    </location>
</feature>
<feature type="domain" description="Major facilitator superfamily (MFS) profile" evidence="6">
    <location>
        <begin position="7"/>
        <end position="451"/>
    </location>
</feature>
<dbReference type="InterPro" id="IPR036259">
    <property type="entry name" value="MFS_trans_sf"/>
</dbReference>
<dbReference type="Gene3D" id="1.20.1720.10">
    <property type="entry name" value="Multidrug resistance protein D"/>
    <property type="match status" value="1"/>
</dbReference>
<feature type="transmembrane region" description="Helical" evidence="5">
    <location>
        <begin position="135"/>
        <end position="159"/>
    </location>
</feature>
<feature type="transmembrane region" description="Helical" evidence="5">
    <location>
        <begin position="40"/>
        <end position="61"/>
    </location>
</feature>
<dbReference type="Proteomes" id="UP001207742">
    <property type="component" value="Unassembled WGS sequence"/>
</dbReference>
<feature type="transmembrane region" description="Helical" evidence="5">
    <location>
        <begin position="73"/>
        <end position="99"/>
    </location>
</feature>
<proteinExistence type="predicted"/>
<accession>A0ABT3IK30</accession>
<comment type="caution">
    <text evidence="7">The sequence shown here is derived from an EMBL/GenBank/DDBJ whole genome shotgun (WGS) entry which is preliminary data.</text>
</comment>
<dbReference type="PROSITE" id="PS50850">
    <property type="entry name" value="MFS"/>
    <property type="match status" value="1"/>
</dbReference>
<reference evidence="7 8" key="1">
    <citation type="submission" date="2022-10" db="EMBL/GenBank/DDBJ databases">
        <title>Chitinophaga nivalis PC15 sp. nov., isolated from Pyeongchang county, South Korea.</title>
        <authorList>
            <person name="Trinh H.N."/>
        </authorList>
    </citation>
    <scope>NUCLEOTIDE SEQUENCE [LARGE SCALE GENOMIC DNA]</scope>
    <source>
        <strain evidence="7 8">PC14</strain>
    </source>
</reference>
<evidence type="ECO:0000259" key="6">
    <source>
        <dbReference type="PROSITE" id="PS50850"/>
    </source>
</evidence>
<feature type="transmembrane region" description="Helical" evidence="5">
    <location>
        <begin position="105"/>
        <end position="123"/>
    </location>
</feature>
<feature type="transmembrane region" description="Helical" evidence="5">
    <location>
        <begin position="331"/>
        <end position="353"/>
    </location>
</feature>
<dbReference type="CDD" id="cd17321">
    <property type="entry name" value="MFS_MMR_MDR_like"/>
    <property type="match status" value="1"/>
</dbReference>
<dbReference type="InterPro" id="IPR020846">
    <property type="entry name" value="MFS_dom"/>
</dbReference>
<feature type="transmembrane region" description="Helical" evidence="5">
    <location>
        <begin position="267"/>
        <end position="290"/>
    </location>
</feature>
<gene>
    <name evidence="7" type="ORF">OL497_10310</name>
</gene>
<dbReference type="SUPFAM" id="SSF103473">
    <property type="entry name" value="MFS general substrate transporter"/>
    <property type="match status" value="1"/>
</dbReference>
<feature type="transmembrane region" description="Helical" evidence="5">
    <location>
        <begin position="391"/>
        <end position="414"/>
    </location>
</feature>
<dbReference type="EMBL" id="JAPDNS010000001">
    <property type="protein sequence ID" value="MCW3484288.1"/>
    <property type="molecule type" value="Genomic_DNA"/>
</dbReference>
<feature type="transmembrane region" description="Helical" evidence="5">
    <location>
        <begin position="165"/>
        <end position="184"/>
    </location>
</feature>
<evidence type="ECO:0000313" key="8">
    <source>
        <dbReference type="Proteomes" id="UP001207742"/>
    </source>
</evidence>
<evidence type="ECO:0000256" key="3">
    <source>
        <dbReference type="ARBA" id="ARBA00022989"/>
    </source>
</evidence>
<evidence type="ECO:0000256" key="2">
    <source>
        <dbReference type="ARBA" id="ARBA00022692"/>
    </source>
</evidence>
<feature type="transmembrane region" description="Helical" evidence="5">
    <location>
        <begin position="227"/>
        <end position="246"/>
    </location>
</feature>
<dbReference type="InterPro" id="IPR011701">
    <property type="entry name" value="MFS"/>
</dbReference>
<comment type="subcellular location">
    <subcellularLocation>
        <location evidence="1">Membrane</location>
        <topology evidence="1">Multi-pass membrane protein</topology>
    </subcellularLocation>
</comment>
<keyword evidence="8" id="KW-1185">Reference proteome</keyword>
<name>A0ABT3IK30_9BACT</name>
<evidence type="ECO:0000256" key="4">
    <source>
        <dbReference type="ARBA" id="ARBA00023136"/>
    </source>
</evidence>
<organism evidence="7 8">
    <name type="scientific">Chitinophaga nivalis</name>
    <dbReference type="NCBI Taxonomy" id="2991709"/>
    <lineage>
        <taxon>Bacteria</taxon>
        <taxon>Pseudomonadati</taxon>
        <taxon>Bacteroidota</taxon>
        <taxon>Chitinophagia</taxon>
        <taxon>Chitinophagales</taxon>
        <taxon>Chitinophagaceae</taxon>
        <taxon>Chitinophaga</taxon>
    </lineage>
</organism>
<keyword evidence="3 5" id="KW-1133">Transmembrane helix</keyword>
<dbReference type="PANTHER" id="PTHR42718:SF39">
    <property type="entry name" value="ACTINORHODIN TRANSPORTER-RELATED"/>
    <property type="match status" value="1"/>
</dbReference>
<keyword evidence="2 5" id="KW-0812">Transmembrane</keyword>
<dbReference type="Pfam" id="PF07690">
    <property type="entry name" value="MFS_1"/>
    <property type="match status" value="1"/>
</dbReference>
<evidence type="ECO:0000313" key="7">
    <source>
        <dbReference type="EMBL" id="MCW3484288.1"/>
    </source>
</evidence>
<protein>
    <submittedName>
        <fullName evidence="7">MFS transporter</fullName>
    </submittedName>
</protein>
<dbReference type="Gene3D" id="1.20.1250.20">
    <property type="entry name" value="MFS general substrate transporter like domains"/>
    <property type="match status" value="1"/>
</dbReference>